<evidence type="ECO:0000313" key="1">
    <source>
        <dbReference type="EMBL" id="CAG6494224.1"/>
    </source>
</evidence>
<protein>
    <submittedName>
        <fullName evidence="1">(northern house mosquito) hypothetical protein</fullName>
    </submittedName>
</protein>
<organism evidence="1">
    <name type="scientific">Culex pipiens</name>
    <name type="common">House mosquito</name>
    <dbReference type="NCBI Taxonomy" id="7175"/>
    <lineage>
        <taxon>Eukaryota</taxon>
        <taxon>Metazoa</taxon>
        <taxon>Ecdysozoa</taxon>
        <taxon>Arthropoda</taxon>
        <taxon>Hexapoda</taxon>
        <taxon>Insecta</taxon>
        <taxon>Pterygota</taxon>
        <taxon>Neoptera</taxon>
        <taxon>Endopterygota</taxon>
        <taxon>Diptera</taxon>
        <taxon>Nematocera</taxon>
        <taxon>Culicoidea</taxon>
        <taxon>Culicidae</taxon>
        <taxon>Culicinae</taxon>
        <taxon>Culicini</taxon>
        <taxon>Culex</taxon>
        <taxon>Culex</taxon>
    </lineage>
</organism>
<name>A0A8D8CK25_CULPI</name>
<sequence>MGLATFLRRLFHHGGRFLAQLKEQCVVVAGDVGGEQFHALSGFEQRSEHLEETVVDLSMLGERLHQERVVTHFSPFKRKEIIKQEQNFKILAAKPAKPAKRNSEK</sequence>
<reference evidence="1" key="1">
    <citation type="submission" date="2021-05" db="EMBL/GenBank/DDBJ databases">
        <authorList>
            <person name="Alioto T."/>
            <person name="Alioto T."/>
            <person name="Gomez Garrido J."/>
        </authorList>
    </citation>
    <scope>NUCLEOTIDE SEQUENCE</scope>
</reference>
<dbReference type="EMBL" id="HBUE01124895">
    <property type="protein sequence ID" value="CAG6494224.1"/>
    <property type="molecule type" value="Transcribed_RNA"/>
</dbReference>
<proteinExistence type="predicted"/>
<accession>A0A8D8CK25</accession>
<dbReference type="AlphaFoldDB" id="A0A8D8CK25"/>